<dbReference type="GO" id="GO:0006302">
    <property type="term" value="P:double-strand break repair"/>
    <property type="evidence" value="ECO:0007669"/>
    <property type="project" value="InterPro"/>
</dbReference>
<sequence length="917" mass="99177">MRPKEAATLTAREFLEAVVAGWPVQLANGDTFHLEDSQQRHALQFFLDHRVGQDIFAKPFGRGTEDLAKAIMDWLDQPFQPPAVTDRVRFGAKPRWTVIKIEITQFGGLHPYCLADGCTPPPLVIEVERDVVLIRGQNGAGKSSIAKALTFALTGHIPCASSEPQPFETLVNTYALPNGDEILLPTVVPMPTAEQWRARSQAGGAIIETRVEVTLTNAMGQVVVVRREVAPLVKGRFTSRLLVNGKLTQALEDALEVSRLGLELSVLHMARLPYIVLGRPESLGKGVQELTEFRPINDLAEVSVAKFASFLKGTFTTNRRNDQKVTVSDFADKAGALTMLFEKSPSKPPAAASPTSGDKCKVSLDAIDNDLRRRTASVVAEVAKAAGVPETGVALDGLDEKLVRTRTTLTGGTPPRDSLAAVVGRLATIDAATVEEVRKQVQALADRANEFARQHAEKTAFVRRRLYARVAAWLKEQGREGEPDACPVCLRSLTEADHDHDLGMPIATALAQAQEDLADLQFTLDQFIEQAANDFKKDLPEAVASELKHIRMLGPTSLRADWAKSTAGDIAARLKDVPTLAALVGRAEEALAAGAVGLPDPTLSVLPSLHPDLAGSRVEKAVQVTTTLLDAATWAADTAERRSTVVSAAYGVGLAEGEDLPGGCLLAAIDGLRTLLHDHVPVAAAQVHLRELRMLLTRWVDEETRIAKATRAADALEGLKVLKQAVDVQVGGLLATLNKETSTFLNLVYRASSNVGPTLVALGHDGSALVSRAEQGDVVGDAAQITNSSRQRAQLFSFVLALTQYVWERDGGLQFVLLDDPQSLFDEDNQRTLAKGLVACTRQEFKPFVLTFDRVFSARVARAGDLRIGAAVSEKVSRWDLVARPDEYDIVRLDPHQDAYFGGKHPAGTAESARAER</sequence>
<dbReference type="GO" id="GO:0016887">
    <property type="term" value="F:ATP hydrolysis activity"/>
    <property type="evidence" value="ECO:0007669"/>
    <property type="project" value="InterPro"/>
</dbReference>
<dbReference type="PANTHER" id="PTHR32114">
    <property type="entry name" value="ABC TRANSPORTER ABCH.3"/>
    <property type="match status" value="1"/>
</dbReference>
<evidence type="ECO:0000259" key="1">
    <source>
        <dbReference type="Pfam" id="PF13476"/>
    </source>
</evidence>
<gene>
    <name evidence="2" type="ORF">CRT60_03585</name>
</gene>
<evidence type="ECO:0000313" key="3">
    <source>
        <dbReference type="Proteomes" id="UP000225379"/>
    </source>
</evidence>
<feature type="domain" description="Rad50/SbcC-type AAA" evidence="1">
    <location>
        <begin position="124"/>
        <end position="162"/>
    </location>
</feature>
<dbReference type="Proteomes" id="UP000225379">
    <property type="component" value="Unassembled WGS sequence"/>
</dbReference>
<keyword evidence="3" id="KW-1185">Reference proteome</keyword>
<protein>
    <recommendedName>
        <fullName evidence="1">Rad50/SbcC-type AAA domain-containing protein</fullName>
    </recommendedName>
</protein>
<comment type="caution">
    <text evidence="2">The sequence shown here is derived from an EMBL/GenBank/DDBJ whole genome shotgun (WGS) entry which is preliminary data.</text>
</comment>
<name>A0A2B8BNF3_9PROT</name>
<dbReference type="SUPFAM" id="SSF52540">
    <property type="entry name" value="P-loop containing nucleoside triphosphate hydrolases"/>
    <property type="match status" value="1"/>
</dbReference>
<evidence type="ECO:0000313" key="2">
    <source>
        <dbReference type="EMBL" id="PGH59073.1"/>
    </source>
</evidence>
<dbReference type="PANTHER" id="PTHR32114:SF2">
    <property type="entry name" value="ABC TRANSPORTER ABCH.3"/>
    <property type="match status" value="1"/>
</dbReference>
<accession>A0A2B8BNF3</accession>
<dbReference type="AlphaFoldDB" id="A0A2B8BNF3"/>
<dbReference type="InterPro" id="IPR038729">
    <property type="entry name" value="Rad50/SbcC_AAA"/>
</dbReference>
<dbReference type="Gene3D" id="3.40.50.300">
    <property type="entry name" value="P-loop containing nucleotide triphosphate hydrolases"/>
    <property type="match status" value="1"/>
</dbReference>
<reference evidence="3" key="1">
    <citation type="submission" date="2017-10" db="EMBL/GenBank/DDBJ databases">
        <authorList>
            <person name="Kravchenko I.K."/>
            <person name="Grouzdev D.S."/>
        </authorList>
    </citation>
    <scope>NUCLEOTIDE SEQUENCE [LARGE SCALE GENOMIC DNA]</scope>
    <source>
        <strain evidence="3">B2</strain>
    </source>
</reference>
<organism evidence="2 3">
    <name type="scientific">Azospirillum palustre</name>
    <dbReference type="NCBI Taxonomy" id="2044885"/>
    <lineage>
        <taxon>Bacteria</taxon>
        <taxon>Pseudomonadati</taxon>
        <taxon>Pseudomonadota</taxon>
        <taxon>Alphaproteobacteria</taxon>
        <taxon>Rhodospirillales</taxon>
        <taxon>Azospirillaceae</taxon>
        <taxon>Azospirillum</taxon>
    </lineage>
</organism>
<dbReference type="InterPro" id="IPR027417">
    <property type="entry name" value="P-loop_NTPase"/>
</dbReference>
<dbReference type="EMBL" id="PDKW01000037">
    <property type="protein sequence ID" value="PGH59073.1"/>
    <property type="molecule type" value="Genomic_DNA"/>
</dbReference>
<dbReference type="Pfam" id="PF13476">
    <property type="entry name" value="AAA_23"/>
    <property type="match status" value="1"/>
</dbReference>
<proteinExistence type="predicted"/>